<proteinExistence type="predicted"/>
<evidence type="ECO:0000313" key="4">
    <source>
        <dbReference type="Proteomes" id="UP000429607"/>
    </source>
</evidence>
<dbReference type="Proteomes" id="UP000429607">
    <property type="component" value="Unassembled WGS sequence"/>
</dbReference>
<dbReference type="EMBL" id="QXFT01001300">
    <property type="protein sequence ID" value="KAE9322613.1"/>
    <property type="molecule type" value="Genomic_DNA"/>
</dbReference>
<dbReference type="Proteomes" id="UP000434957">
    <property type="component" value="Unassembled WGS sequence"/>
</dbReference>
<sequence>MPDHTWWGACCGSSSTAPQSNAPALSTFLLLSLTQTKTPCRGPCIRIGVVHAPHELHEAVRVPLLNHEYFKPLRVWVLANRRFCELTSSSSSARCRAP</sequence>
<dbReference type="Proteomes" id="UP000435112">
    <property type="component" value="Unassembled WGS sequence"/>
</dbReference>
<evidence type="ECO:0000313" key="5">
    <source>
        <dbReference type="Proteomes" id="UP000434957"/>
    </source>
</evidence>
<dbReference type="EMBL" id="QXFV01000733">
    <property type="protein sequence ID" value="KAE9028473.1"/>
    <property type="molecule type" value="Genomic_DNA"/>
</dbReference>
<keyword evidence="5" id="KW-1185">Reference proteome</keyword>
<evidence type="ECO:0000313" key="2">
    <source>
        <dbReference type="EMBL" id="KAE9028473.1"/>
    </source>
</evidence>
<organism evidence="1 6">
    <name type="scientific">Phytophthora rubi</name>
    <dbReference type="NCBI Taxonomy" id="129364"/>
    <lineage>
        <taxon>Eukaryota</taxon>
        <taxon>Sar</taxon>
        <taxon>Stramenopiles</taxon>
        <taxon>Oomycota</taxon>
        <taxon>Peronosporomycetes</taxon>
        <taxon>Peronosporales</taxon>
        <taxon>Peronosporaceae</taxon>
        <taxon>Phytophthora</taxon>
    </lineage>
</organism>
<comment type="caution">
    <text evidence="1">The sequence shown here is derived from an EMBL/GenBank/DDBJ whole genome shotgun (WGS) entry which is preliminary data.</text>
</comment>
<evidence type="ECO:0000313" key="6">
    <source>
        <dbReference type="Proteomes" id="UP000435112"/>
    </source>
</evidence>
<evidence type="ECO:0000313" key="3">
    <source>
        <dbReference type="EMBL" id="KAE9322613.1"/>
    </source>
</evidence>
<dbReference type="AlphaFoldDB" id="A0A6A3LSS2"/>
<name>A0A6A3LSS2_9STRA</name>
<gene>
    <name evidence="2" type="ORF">PR001_g11733</name>
    <name evidence="1" type="ORF">PR002_g12009</name>
    <name evidence="3" type="ORF">PR003_g17186</name>
</gene>
<accession>A0A6A3LSS2</accession>
<evidence type="ECO:0000313" key="1">
    <source>
        <dbReference type="EMBL" id="KAE9022306.1"/>
    </source>
</evidence>
<dbReference type="EMBL" id="QXFU01000740">
    <property type="protein sequence ID" value="KAE9022306.1"/>
    <property type="molecule type" value="Genomic_DNA"/>
</dbReference>
<reference evidence="4 6" key="1">
    <citation type="submission" date="2018-09" db="EMBL/GenBank/DDBJ databases">
        <title>Genomic investigation of the strawberry pathogen Phytophthora fragariae indicates pathogenicity is determined by transcriptional variation in three key races.</title>
        <authorList>
            <person name="Adams T.M."/>
            <person name="Armitage A.D."/>
            <person name="Sobczyk M.K."/>
            <person name="Bates H.J."/>
            <person name="Dunwell J.M."/>
            <person name="Nellist C.F."/>
            <person name="Harrison R.J."/>
        </authorList>
    </citation>
    <scope>NUCLEOTIDE SEQUENCE [LARGE SCALE GENOMIC DNA]</scope>
    <source>
        <strain evidence="2 4">SCRP249</strain>
        <strain evidence="1 6">SCRP324</strain>
        <strain evidence="3 5">SCRP333</strain>
    </source>
</reference>
<protein>
    <submittedName>
        <fullName evidence="1">Uncharacterized protein</fullName>
    </submittedName>
</protein>